<feature type="region of interest" description="Disordered" evidence="1">
    <location>
        <begin position="1"/>
        <end position="36"/>
    </location>
</feature>
<evidence type="ECO:0000256" key="1">
    <source>
        <dbReference type="SAM" id="MobiDB-lite"/>
    </source>
</evidence>
<protein>
    <submittedName>
        <fullName evidence="2">Uncharacterized protein</fullName>
    </submittedName>
</protein>
<dbReference type="Proteomes" id="UP000597459">
    <property type="component" value="Unassembled WGS sequence"/>
</dbReference>
<name>A0A967BB04_9PROT</name>
<organism evidence="2 3">
    <name type="scientific">Acetobacter estunensis</name>
    <dbReference type="NCBI Taxonomy" id="104097"/>
    <lineage>
        <taxon>Bacteria</taxon>
        <taxon>Pseudomonadati</taxon>
        <taxon>Pseudomonadota</taxon>
        <taxon>Alphaproteobacteria</taxon>
        <taxon>Acetobacterales</taxon>
        <taxon>Acetobacteraceae</taxon>
        <taxon>Acetobacter</taxon>
    </lineage>
</organism>
<comment type="caution">
    <text evidence="2">The sequence shown here is derived from an EMBL/GenBank/DDBJ whole genome shotgun (WGS) entry which is preliminary data.</text>
</comment>
<feature type="compositionally biased region" description="Basic and acidic residues" evidence="1">
    <location>
        <begin position="15"/>
        <end position="36"/>
    </location>
</feature>
<dbReference type="AlphaFoldDB" id="A0A967BB04"/>
<reference evidence="2" key="1">
    <citation type="submission" date="2019-11" db="EMBL/GenBank/DDBJ databases">
        <title>Description of new Acetobacter species.</title>
        <authorList>
            <person name="Cleenwerck I."/>
            <person name="Sombolestani A.S."/>
        </authorList>
    </citation>
    <scope>NUCLEOTIDE SEQUENCE</scope>
    <source>
        <strain evidence="2">LMG 1626</strain>
    </source>
</reference>
<gene>
    <name evidence="2" type="ORF">GOB87_15910</name>
</gene>
<proteinExistence type="predicted"/>
<dbReference type="RefSeq" id="WP_166319051.1">
    <property type="nucleotide sequence ID" value="NZ_WOTH01000075.1"/>
</dbReference>
<keyword evidence="3" id="KW-1185">Reference proteome</keyword>
<sequence>MSNAAATIAPNASENKGDALPKATREEARRAKEARARFSKEKKSGIELADVLALAPNDDQITKIQAAFAVEIGDLDELIGLGSNMIRDQFETLRDVLVTLYRGEDDMRGMKLHLDRIVDGAIRSAHGAACYYEARRQIAKDEADSFTNANRDEDRMGIDGQSNRVERLREIAAQHGAKAHALACVARGACAGYAEVMGEEWKPYVAQQNGRSVSEQAAALRAEALDL</sequence>
<accession>A0A967BB04</accession>
<dbReference type="EMBL" id="WOTH01000075">
    <property type="protein sequence ID" value="NHO55391.1"/>
    <property type="molecule type" value="Genomic_DNA"/>
</dbReference>
<evidence type="ECO:0000313" key="3">
    <source>
        <dbReference type="Proteomes" id="UP000597459"/>
    </source>
</evidence>
<evidence type="ECO:0000313" key="2">
    <source>
        <dbReference type="EMBL" id="NHO55391.1"/>
    </source>
</evidence>
<feature type="compositionally biased region" description="Polar residues" evidence="1">
    <location>
        <begin position="1"/>
        <end position="14"/>
    </location>
</feature>